<keyword evidence="3" id="KW-1015">Disulfide bond</keyword>
<evidence type="ECO:0000256" key="1">
    <source>
        <dbReference type="ARBA" id="ARBA00004173"/>
    </source>
</evidence>
<organism evidence="4 5">
    <name type="scientific">Pipistrellus nathusii</name>
    <name type="common">Nathusius' pipistrelle</name>
    <dbReference type="NCBI Taxonomy" id="59473"/>
    <lineage>
        <taxon>Eukaryota</taxon>
        <taxon>Metazoa</taxon>
        <taxon>Chordata</taxon>
        <taxon>Craniata</taxon>
        <taxon>Vertebrata</taxon>
        <taxon>Euteleostomi</taxon>
        <taxon>Mammalia</taxon>
        <taxon>Eutheria</taxon>
        <taxon>Laurasiatheria</taxon>
        <taxon>Chiroptera</taxon>
        <taxon>Yangochiroptera</taxon>
        <taxon>Vespertilionidae</taxon>
        <taxon>Pipistrellus</taxon>
    </lineage>
</organism>
<dbReference type="InterPro" id="IPR036549">
    <property type="entry name" value="CX6/COA6-like_sf"/>
</dbReference>
<dbReference type="Gene3D" id="1.10.10.140">
    <property type="entry name" value="Cytochrome c oxidase, subunit VIb"/>
    <property type="match status" value="1"/>
</dbReference>
<name>A0ABN9Z102_PIPNA</name>
<evidence type="ECO:0000313" key="5">
    <source>
        <dbReference type="Proteomes" id="UP001314169"/>
    </source>
</evidence>
<dbReference type="Pfam" id="PF02297">
    <property type="entry name" value="COX6B"/>
    <property type="match status" value="1"/>
</dbReference>
<evidence type="ECO:0000256" key="3">
    <source>
        <dbReference type="ARBA" id="ARBA00023157"/>
    </source>
</evidence>
<dbReference type="SUPFAM" id="SSF47694">
    <property type="entry name" value="Cytochrome c oxidase subunit h"/>
    <property type="match status" value="1"/>
</dbReference>
<dbReference type="Proteomes" id="UP001314169">
    <property type="component" value="Chromosome 1"/>
</dbReference>
<proteinExistence type="predicted"/>
<protein>
    <submittedName>
        <fullName evidence="4">Uncharacterized protein</fullName>
    </submittedName>
</protein>
<keyword evidence="2" id="KW-0496">Mitochondrion</keyword>
<dbReference type="EMBL" id="OY882858">
    <property type="protein sequence ID" value="CAK6431884.1"/>
    <property type="molecule type" value="Genomic_DNA"/>
</dbReference>
<reference evidence="4" key="1">
    <citation type="submission" date="2023-12" db="EMBL/GenBank/DDBJ databases">
        <authorList>
            <person name="Brown T."/>
        </authorList>
    </citation>
    <scope>NUCLEOTIDE SEQUENCE</scope>
</reference>
<dbReference type="InterPro" id="IPR048280">
    <property type="entry name" value="COX6B-like"/>
</dbReference>
<keyword evidence="5" id="KW-1185">Reference proteome</keyword>
<evidence type="ECO:0000256" key="2">
    <source>
        <dbReference type="ARBA" id="ARBA00023128"/>
    </source>
</evidence>
<evidence type="ECO:0000313" key="4">
    <source>
        <dbReference type="EMBL" id="CAK6431884.1"/>
    </source>
</evidence>
<dbReference type="PANTHER" id="PTHR11387">
    <property type="entry name" value="CYTOCHROME C OXIDASE SUBUNIT 6B"/>
    <property type="match status" value="1"/>
</dbReference>
<accession>A0ABN9Z102</accession>
<sequence>MAEDIKTKIKNYGTASFDSCFPNQNQTRNCWQNDLDFHRCEKAMTQKGVMSLCVNGIGVYTSPGAPYPGFRPGMTARQKARFLGRSELGILHPSPREVKGGLSTPQPRILNHGLTNNKYLLEICKKKKKKSDVF</sequence>
<dbReference type="InterPro" id="IPR003213">
    <property type="entry name" value="Cyt_c_oxidase_su6B"/>
</dbReference>
<comment type="subcellular location">
    <subcellularLocation>
        <location evidence="1">Mitochondrion</location>
    </subcellularLocation>
</comment>
<gene>
    <name evidence="4" type="ORF">MPIPNATIZW_LOCUS190</name>
</gene>